<evidence type="ECO:0000313" key="4">
    <source>
        <dbReference type="Proteomes" id="UP001500443"/>
    </source>
</evidence>
<dbReference type="Pfam" id="PF00795">
    <property type="entry name" value="CN_hydrolase"/>
    <property type="match status" value="1"/>
</dbReference>
<comment type="similarity">
    <text evidence="1">Belongs to the carbon-nitrogen hydrolase superfamily. NIT1/NIT2 family.</text>
</comment>
<feature type="domain" description="CN hydrolase" evidence="2">
    <location>
        <begin position="1"/>
        <end position="241"/>
    </location>
</feature>
<dbReference type="GO" id="GO:0016787">
    <property type="term" value="F:hydrolase activity"/>
    <property type="evidence" value="ECO:0007669"/>
    <property type="project" value="UniProtKB-KW"/>
</dbReference>
<evidence type="ECO:0000256" key="1">
    <source>
        <dbReference type="ARBA" id="ARBA00010613"/>
    </source>
</evidence>
<dbReference type="CDD" id="cd07581">
    <property type="entry name" value="nitrilase_3"/>
    <property type="match status" value="1"/>
</dbReference>
<dbReference type="PANTHER" id="PTHR23088:SF27">
    <property type="entry name" value="DEAMINATED GLUTATHIONE AMIDASE"/>
    <property type="match status" value="1"/>
</dbReference>
<dbReference type="EMBL" id="BAAAPF010000194">
    <property type="protein sequence ID" value="GAA2138385.1"/>
    <property type="molecule type" value="Genomic_DNA"/>
</dbReference>
<dbReference type="InterPro" id="IPR036526">
    <property type="entry name" value="C-N_Hydrolase_sf"/>
</dbReference>
<keyword evidence="3" id="KW-0378">Hydrolase</keyword>
<evidence type="ECO:0000313" key="3">
    <source>
        <dbReference type="EMBL" id="GAA2138385.1"/>
    </source>
</evidence>
<protein>
    <submittedName>
        <fullName evidence="3">Carbon-nitrogen hydrolase family protein</fullName>
    </submittedName>
</protein>
<dbReference type="RefSeq" id="WP_344292061.1">
    <property type="nucleotide sequence ID" value="NZ_BAAAPF010000194.1"/>
</dbReference>
<dbReference type="InterPro" id="IPR001110">
    <property type="entry name" value="UPF0012_CS"/>
</dbReference>
<gene>
    <name evidence="3" type="ORF">GCM10009802_47830</name>
</gene>
<sequence>MLATVAQFAASTDKAANLKAAADLVATAAARGSDLVVLPENSMYTNPDPLADVSGEAEAVDGPFATAIAGLAREHGVAVVAGMTEAAAGGAGRPSNTVLAVDRAGEPFGVYRKVHLYDAFGYRESDRIEPQPAQALTFSLGGLTVGVMTCYDLRFPEMARFLVDAGAEAVVVPAAWVAGPAKEDHWTTLLRARAIENTVYVLGCGQTGPVSCGQSAVIDPMGQIAASAGEAPGVASAVLDAARVAEVRAKNPSLANRRFSVAFG</sequence>
<keyword evidence="4" id="KW-1185">Reference proteome</keyword>
<proteinExistence type="inferred from homology"/>
<dbReference type="InterPro" id="IPR003010">
    <property type="entry name" value="C-N_Hydrolase"/>
</dbReference>
<dbReference type="Proteomes" id="UP001500443">
    <property type="component" value="Unassembled WGS sequence"/>
</dbReference>
<dbReference type="PANTHER" id="PTHR23088">
    <property type="entry name" value="NITRILASE-RELATED"/>
    <property type="match status" value="1"/>
</dbReference>
<dbReference type="PROSITE" id="PS50263">
    <property type="entry name" value="CN_HYDROLASE"/>
    <property type="match status" value="1"/>
</dbReference>
<reference evidence="4" key="1">
    <citation type="journal article" date="2019" name="Int. J. Syst. Evol. Microbiol.">
        <title>The Global Catalogue of Microorganisms (GCM) 10K type strain sequencing project: providing services to taxonomists for standard genome sequencing and annotation.</title>
        <authorList>
            <consortium name="The Broad Institute Genomics Platform"/>
            <consortium name="The Broad Institute Genome Sequencing Center for Infectious Disease"/>
            <person name="Wu L."/>
            <person name="Ma J."/>
        </authorList>
    </citation>
    <scope>NUCLEOTIDE SEQUENCE [LARGE SCALE GENOMIC DNA]</scope>
    <source>
        <strain evidence="4">JCM 15481</strain>
    </source>
</reference>
<dbReference type="SUPFAM" id="SSF56317">
    <property type="entry name" value="Carbon-nitrogen hydrolase"/>
    <property type="match status" value="1"/>
</dbReference>
<comment type="caution">
    <text evidence="3">The sequence shown here is derived from an EMBL/GenBank/DDBJ whole genome shotgun (WGS) entry which is preliminary data.</text>
</comment>
<organism evidence="3 4">
    <name type="scientific">Streptomyces synnematoformans</name>
    <dbReference type="NCBI Taxonomy" id="415721"/>
    <lineage>
        <taxon>Bacteria</taxon>
        <taxon>Bacillati</taxon>
        <taxon>Actinomycetota</taxon>
        <taxon>Actinomycetes</taxon>
        <taxon>Kitasatosporales</taxon>
        <taxon>Streptomycetaceae</taxon>
        <taxon>Streptomyces</taxon>
    </lineage>
</organism>
<accession>A0ABP5L380</accession>
<name>A0ABP5L380_9ACTN</name>
<dbReference type="PROSITE" id="PS01227">
    <property type="entry name" value="UPF0012"/>
    <property type="match status" value="1"/>
</dbReference>
<dbReference type="Gene3D" id="3.60.110.10">
    <property type="entry name" value="Carbon-nitrogen hydrolase"/>
    <property type="match status" value="1"/>
</dbReference>
<evidence type="ECO:0000259" key="2">
    <source>
        <dbReference type="PROSITE" id="PS50263"/>
    </source>
</evidence>